<feature type="transmembrane region" description="Helical" evidence="1">
    <location>
        <begin position="173"/>
        <end position="194"/>
    </location>
</feature>
<dbReference type="AlphaFoldDB" id="A0A0G0SHX8"/>
<sequence>MDSSTLIQLNKISLYLLIIPVALFYLFKINSIPSGMGGGERILSGLLMISSGILVYFSTLGLWKNRTVSLLSVFWFYFSPVILTYGRLLSPIPSGIFLIVFLFFSFIYFENKLFKALSFIIFIILLKIIYPSFYLFNSFFDYKHYSVNFFKLISGQFLFFTNDTFWWGGAREYGILFLAVLPFLIFGLYDLLVIKGQKLKLPLYFIFSILILSAGSPHLPESQEFLLAIPFFAMILGKGAHLFFSSHFSTILKYAIILSFAGFFTYQLIDFTHYYFIHYSLRVRNEASYHATAF</sequence>
<comment type="caution">
    <text evidence="2">The sequence shown here is derived from an EMBL/GenBank/DDBJ whole genome shotgun (WGS) entry which is preliminary data.</text>
</comment>
<proteinExistence type="predicted"/>
<reference evidence="2 3" key="1">
    <citation type="journal article" date="2015" name="Nature">
        <title>rRNA introns, odd ribosomes, and small enigmatic genomes across a large radiation of phyla.</title>
        <authorList>
            <person name="Brown C.T."/>
            <person name="Hug L.A."/>
            <person name="Thomas B.C."/>
            <person name="Sharon I."/>
            <person name="Castelle C.J."/>
            <person name="Singh A."/>
            <person name="Wilkins M.J."/>
            <person name="Williams K.H."/>
            <person name="Banfield J.F."/>
        </authorList>
    </citation>
    <scope>NUCLEOTIDE SEQUENCE [LARGE SCALE GENOMIC DNA]</scope>
</reference>
<evidence type="ECO:0000313" key="3">
    <source>
        <dbReference type="Proteomes" id="UP000034539"/>
    </source>
</evidence>
<keyword evidence="1" id="KW-1133">Transmembrane helix</keyword>
<keyword evidence="1" id="KW-0472">Membrane</keyword>
<feature type="transmembrane region" description="Helical" evidence="1">
    <location>
        <begin position="225"/>
        <end position="244"/>
    </location>
</feature>
<dbReference type="Proteomes" id="UP000034539">
    <property type="component" value="Unassembled WGS sequence"/>
</dbReference>
<evidence type="ECO:0008006" key="4">
    <source>
        <dbReference type="Google" id="ProtNLM"/>
    </source>
</evidence>
<name>A0A0G0SHX8_9BACT</name>
<accession>A0A0G0SHX8</accession>
<feature type="transmembrane region" description="Helical" evidence="1">
    <location>
        <begin position="92"/>
        <end position="109"/>
    </location>
</feature>
<feature type="transmembrane region" description="Helical" evidence="1">
    <location>
        <begin position="251"/>
        <end position="269"/>
    </location>
</feature>
<organism evidence="2 3">
    <name type="scientific">Candidatus Gottesmanbacteria bacterium GW2011_GWC2_39_8</name>
    <dbReference type="NCBI Taxonomy" id="1618450"/>
    <lineage>
        <taxon>Bacteria</taxon>
        <taxon>Candidatus Gottesmaniibacteriota</taxon>
    </lineage>
</organism>
<gene>
    <name evidence="2" type="ORF">UT63_C0003G0021</name>
</gene>
<feature type="transmembrane region" description="Helical" evidence="1">
    <location>
        <begin position="42"/>
        <end position="63"/>
    </location>
</feature>
<feature type="transmembrane region" description="Helical" evidence="1">
    <location>
        <begin position="116"/>
        <end position="136"/>
    </location>
</feature>
<evidence type="ECO:0000256" key="1">
    <source>
        <dbReference type="SAM" id="Phobius"/>
    </source>
</evidence>
<dbReference type="EMBL" id="LBXN01000003">
    <property type="protein sequence ID" value="KKR34305.1"/>
    <property type="molecule type" value="Genomic_DNA"/>
</dbReference>
<feature type="transmembrane region" description="Helical" evidence="1">
    <location>
        <begin position="68"/>
        <end position="86"/>
    </location>
</feature>
<protein>
    <recommendedName>
        <fullName evidence="4">Glycosyltransferase RgtA/B/C/D-like domain-containing protein</fullName>
    </recommendedName>
</protein>
<keyword evidence="1" id="KW-0812">Transmembrane</keyword>
<feature type="transmembrane region" description="Helical" evidence="1">
    <location>
        <begin position="201"/>
        <end position="219"/>
    </location>
</feature>
<evidence type="ECO:0000313" key="2">
    <source>
        <dbReference type="EMBL" id="KKR34305.1"/>
    </source>
</evidence>
<feature type="transmembrane region" description="Helical" evidence="1">
    <location>
        <begin position="12"/>
        <end position="30"/>
    </location>
</feature>